<name>A0AAD6PME0_9ROSI</name>
<sequence length="110" mass="12128">MSSASLHHRVPSLYLLKIEHGSPSRAYLRGFRKLEEKTVLLLLVLLPEHGLDTQETTFLLSNHCKKLTSSSSSSSASLAYVLCFDSFASMEQIKEIKDLIAANGGHLPSK</sequence>
<dbReference type="AlphaFoldDB" id="A0AAD6PME0"/>
<gene>
    <name evidence="1" type="ORF">OIU84_000727</name>
</gene>
<evidence type="ECO:0000313" key="1">
    <source>
        <dbReference type="EMBL" id="KAJ6435582.1"/>
    </source>
</evidence>
<organism evidence="1 2">
    <name type="scientific">Salix udensis</name>
    <dbReference type="NCBI Taxonomy" id="889485"/>
    <lineage>
        <taxon>Eukaryota</taxon>
        <taxon>Viridiplantae</taxon>
        <taxon>Streptophyta</taxon>
        <taxon>Embryophyta</taxon>
        <taxon>Tracheophyta</taxon>
        <taxon>Spermatophyta</taxon>
        <taxon>Magnoliopsida</taxon>
        <taxon>eudicotyledons</taxon>
        <taxon>Gunneridae</taxon>
        <taxon>Pentapetalae</taxon>
        <taxon>rosids</taxon>
        <taxon>fabids</taxon>
        <taxon>Malpighiales</taxon>
        <taxon>Salicaceae</taxon>
        <taxon>Saliceae</taxon>
        <taxon>Salix</taxon>
    </lineage>
</organism>
<proteinExistence type="predicted"/>
<evidence type="ECO:0000313" key="2">
    <source>
        <dbReference type="Proteomes" id="UP001162972"/>
    </source>
</evidence>
<dbReference type="EMBL" id="JAPFFJ010000001">
    <property type="protein sequence ID" value="KAJ6435582.1"/>
    <property type="molecule type" value="Genomic_DNA"/>
</dbReference>
<dbReference type="Proteomes" id="UP001162972">
    <property type="component" value="Chromosome 18"/>
</dbReference>
<protein>
    <submittedName>
        <fullName evidence="1">Uncharacterized protein</fullName>
    </submittedName>
</protein>
<comment type="caution">
    <text evidence="1">The sequence shown here is derived from an EMBL/GenBank/DDBJ whole genome shotgun (WGS) entry which is preliminary data.</text>
</comment>
<reference evidence="1 2" key="1">
    <citation type="journal article" date="2023" name="Int. J. Mol. Sci.">
        <title>De Novo Assembly and Annotation of 11 Diverse Shrub Willow (Salix) Genomes Reveals Novel Gene Organization in Sex-Linked Regions.</title>
        <authorList>
            <person name="Hyden B."/>
            <person name="Feng K."/>
            <person name="Yates T.B."/>
            <person name="Jawdy S."/>
            <person name="Cereghino C."/>
            <person name="Smart L.B."/>
            <person name="Muchero W."/>
        </authorList>
    </citation>
    <scope>NUCLEOTIDE SEQUENCE [LARGE SCALE GENOMIC DNA]</scope>
    <source>
        <tissue evidence="1">Shoot tip</tissue>
    </source>
</reference>
<accession>A0AAD6PME0</accession>
<keyword evidence="2" id="KW-1185">Reference proteome</keyword>